<protein>
    <submittedName>
        <fullName evidence="1">Protein kinase-like domain, phloem protein 2-like protein</fullName>
    </submittedName>
</protein>
<name>A0A699T0S8_TANCI</name>
<proteinExistence type="predicted"/>
<dbReference type="InterPro" id="IPR025886">
    <property type="entry name" value="PP2-like"/>
</dbReference>
<comment type="caution">
    <text evidence="1">The sequence shown here is derived from an EMBL/GenBank/DDBJ whole genome shotgun (WGS) entry which is preliminary data.</text>
</comment>
<dbReference type="EMBL" id="BKCJ011207403">
    <property type="protein sequence ID" value="GFD03807.1"/>
    <property type="molecule type" value="Genomic_DNA"/>
</dbReference>
<dbReference type="AlphaFoldDB" id="A0A699T0S8"/>
<dbReference type="Pfam" id="PF14299">
    <property type="entry name" value="PP2"/>
    <property type="match status" value="1"/>
</dbReference>
<reference evidence="1" key="1">
    <citation type="journal article" date="2019" name="Sci. Rep.">
        <title>Draft genome of Tanacetum cinerariifolium, the natural source of mosquito coil.</title>
        <authorList>
            <person name="Yamashiro T."/>
            <person name="Shiraishi A."/>
            <person name="Satake H."/>
            <person name="Nakayama K."/>
        </authorList>
    </citation>
    <scope>NUCLEOTIDE SEQUENCE</scope>
</reference>
<organism evidence="1">
    <name type="scientific">Tanacetum cinerariifolium</name>
    <name type="common">Dalmatian daisy</name>
    <name type="synonym">Chrysanthemum cinerariifolium</name>
    <dbReference type="NCBI Taxonomy" id="118510"/>
    <lineage>
        <taxon>Eukaryota</taxon>
        <taxon>Viridiplantae</taxon>
        <taxon>Streptophyta</taxon>
        <taxon>Embryophyta</taxon>
        <taxon>Tracheophyta</taxon>
        <taxon>Spermatophyta</taxon>
        <taxon>Magnoliopsida</taxon>
        <taxon>eudicotyledons</taxon>
        <taxon>Gunneridae</taxon>
        <taxon>Pentapetalae</taxon>
        <taxon>asterids</taxon>
        <taxon>campanulids</taxon>
        <taxon>Asterales</taxon>
        <taxon>Asteraceae</taxon>
        <taxon>Asteroideae</taxon>
        <taxon>Anthemideae</taxon>
        <taxon>Anthemidinae</taxon>
        <taxon>Tanacetum</taxon>
    </lineage>
</organism>
<evidence type="ECO:0000313" key="1">
    <source>
        <dbReference type="EMBL" id="GFD03807.1"/>
    </source>
</evidence>
<sequence>FEKVAEMSDISNLNIEIKTDTQLLSPNIVYGVYLVFKLCDSRKVSAKPMYVNLKYRKGSETLQAYFAGAVYVEGIEFRAIDPVSLKVSLGSFFYSSVYMVMKGLDACQ</sequence>
<keyword evidence="1" id="KW-0808">Transferase</keyword>
<feature type="non-terminal residue" evidence="1">
    <location>
        <position position="1"/>
    </location>
</feature>
<accession>A0A699T0S8</accession>
<gene>
    <name evidence="1" type="ORF">Tci_875776</name>
</gene>
<dbReference type="GO" id="GO:0016301">
    <property type="term" value="F:kinase activity"/>
    <property type="evidence" value="ECO:0007669"/>
    <property type="project" value="UniProtKB-KW"/>
</dbReference>
<keyword evidence="1" id="KW-0418">Kinase</keyword>